<dbReference type="AlphaFoldDB" id="A0A6J7F8S0"/>
<proteinExistence type="predicted"/>
<organism evidence="1">
    <name type="scientific">freshwater metagenome</name>
    <dbReference type="NCBI Taxonomy" id="449393"/>
    <lineage>
        <taxon>unclassified sequences</taxon>
        <taxon>metagenomes</taxon>
        <taxon>ecological metagenomes</taxon>
    </lineage>
</organism>
<reference evidence="1" key="1">
    <citation type="submission" date="2020-05" db="EMBL/GenBank/DDBJ databases">
        <authorList>
            <person name="Chiriac C."/>
            <person name="Salcher M."/>
            <person name="Ghai R."/>
            <person name="Kavagutti S V."/>
        </authorList>
    </citation>
    <scope>NUCLEOTIDE SEQUENCE</scope>
</reference>
<protein>
    <submittedName>
        <fullName evidence="1">Unannotated protein</fullName>
    </submittedName>
</protein>
<name>A0A6J7F8S0_9ZZZZ</name>
<gene>
    <name evidence="1" type="ORF">UFOPK3516_00432</name>
</gene>
<accession>A0A6J7F8S0</accession>
<dbReference type="EMBL" id="CAFBMB010000020">
    <property type="protein sequence ID" value="CAB4891797.1"/>
    <property type="molecule type" value="Genomic_DNA"/>
</dbReference>
<sequence length="192" mass="21202">MTVADLQTFSIAEQHALVLDGIARRSWHSIAPLAPIDPVAFRLQAIMPRDAERAVAVGITAVWVLGLTLTPPRTVEIAGIDGVRLYDTRREVRVREMAIPLGDCHRFGGYLVTTPNRTAADIARYGAEDTEAVLQQIAAHPDFDAEKVCDVFARTPHLPYVRRARRRLRSTLTHPVGVINAIDPSNTVQQPL</sequence>
<evidence type="ECO:0000313" key="1">
    <source>
        <dbReference type="EMBL" id="CAB4891797.1"/>
    </source>
</evidence>